<keyword evidence="1" id="KW-0812">Transmembrane</keyword>
<keyword evidence="3" id="KW-1185">Reference proteome</keyword>
<feature type="transmembrane region" description="Helical" evidence="1">
    <location>
        <begin position="42"/>
        <end position="59"/>
    </location>
</feature>
<feature type="transmembrane region" description="Helical" evidence="1">
    <location>
        <begin position="12"/>
        <end position="30"/>
    </location>
</feature>
<evidence type="ECO:0000313" key="2">
    <source>
        <dbReference type="EMBL" id="MBA2174399.1"/>
    </source>
</evidence>
<keyword evidence="1" id="KW-1133">Transmembrane helix</keyword>
<evidence type="ECO:0000313" key="3">
    <source>
        <dbReference type="Proteomes" id="UP000571017"/>
    </source>
</evidence>
<sequence>MRTIEVKNMLLFQPGVLFTPYILTLTLLTLIGSYHSFKSKHYGLLIMIGLIHVVVSPAFSLSIGTLILGFGIIQVYTGFLNTKKRVKAMRHE</sequence>
<comment type="caution">
    <text evidence="2">The sequence shown here is derived from an EMBL/GenBank/DDBJ whole genome shotgun (WGS) entry which is preliminary data.</text>
</comment>
<dbReference type="AlphaFoldDB" id="A0A838CRG1"/>
<reference evidence="2 3" key="1">
    <citation type="journal article" date="2004" name="Extremophiles">
        <title>Halobacillus locisalis sp. nov., a halophilic bacterium isolated from a marine solar saltern of the Yellow Sea in Korea.</title>
        <authorList>
            <person name="Yoon J.H."/>
            <person name="Kang K.H."/>
            <person name="Oh T.K."/>
            <person name="Park Y.H."/>
        </authorList>
    </citation>
    <scope>NUCLEOTIDE SEQUENCE [LARGE SCALE GENOMIC DNA]</scope>
    <source>
        <strain evidence="2 3">KCTC 3788</strain>
    </source>
</reference>
<accession>A0A838CRG1</accession>
<keyword evidence="1" id="KW-0472">Membrane</keyword>
<gene>
    <name evidence="2" type="ORF">H0266_05705</name>
</gene>
<protein>
    <submittedName>
        <fullName evidence="2">Uncharacterized protein</fullName>
    </submittedName>
</protein>
<name>A0A838CRG1_9BACI</name>
<proteinExistence type="predicted"/>
<organism evidence="2 3">
    <name type="scientific">Halobacillus locisalis</name>
    <dbReference type="NCBI Taxonomy" id="220753"/>
    <lineage>
        <taxon>Bacteria</taxon>
        <taxon>Bacillati</taxon>
        <taxon>Bacillota</taxon>
        <taxon>Bacilli</taxon>
        <taxon>Bacillales</taxon>
        <taxon>Bacillaceae</taxon>
        <taxon>Halobacillus</taxon>
    </lineage>
</organism>
<dbReference type="Proteomes" id="UP000571017">
    <property type="component" value="Unassembled WGS sequence"/>
</dbReference>
<dbReference type="EMBL" id="JACEFG010000001">
    <property type="protein sequence ID" value="MBA2174399.1"/>
    <property type="molecule type" value="Genomic_DNA"/>
</dbReference>
<evidence type="ECO:0000256" key="1">
    <source>
        <dbReference type="SAM" id="Phobius"/>
    </source>
</evidence>